<evidence type="ECO:0000313" key="3">
    <source>
        <dbReference type="EMBL" id="AFL88543.1"/>
    </source>
</evidence>
<dbReference type="EMBL" id="CP003379">
    <property type="protein sequence ID" value="AFL88882.1"/>
    <property type="molecule type" value="Genomic_DNA"/>
</dbReference>
<dbReference type="EMBL" id="CP003379">
    <property type="protein sequence ID" value="AFL88543.1"/>
    <property type="molecule type" value="Genomic_DNA"/>
</dbReference>
<feature type="domain" description="Acyltransferase 3" evidence="2">
    <location>
        <begin position="27"/>
        <end position="343"/>
    </location>
</feature>
<dbReference type="HOGENOM" id="CLU_005679_2_0_0"/>
<organism evidence="4 5">
    <name type="scientific">Terriglobus roseus (strain DSM 18391 / NRRL B-41598 / KBS 63)</name>
    <dbReference type="NCBI Taxonomy" id="926566"/>
    <lineage>
        <taxon>Bacteria</taxon>
        <taxon>Pseudomonadati</taxon>
        <taxon>Acidobacteriota</taxon>
        <taxon>Terriglobia</taxon>
        <taxon>Terriglobales</taxon>
        <taxon>Acidobacteriaceae</taxon>
        <taxon>Terriglobus</taxon>
    </lineage>
</organism>
<dbReference type="InterPro" id="IPR050879">
    <property type="entry name" value="Acyltransferase_3"/>
</dbReference>
<dbReference type="InterPro" id="IPR002656">
    <property type="entry name" value="Acyl_transf_3_dom"/>
</dbReference>
<keyword evidence="4" id="KW-0012">Acyltransferase</keyword>
<feature type="transmembrane region" description="Helical" evidence="1">
    <location>
        <begin position="286"/>
        <end position="305"/>
    </location>
</feature>
<feature type="transmembrane region" description="Helical" evidence="1">
    <location>
        <begin position="325"/>
        <end position="346"/>
    </location>
</feature>
<keyword evidence="1" id="KW-1133">Transmembrane helix</keyword>
<dbReference type="GO" id="GO:0016020">
    <property type="term" value="C:membrane"/>
    <property type="evidence" value="ECO:0007669"/>
    <property type="project" value="TreeGrafter"/>
</dbReference>
<protein>
    <submittedName>
        <fullName evidence="4">Putative acyltransferase</fullName>
    </submittedName>
</protein>
<keyword evidence="5" id="KW-1185">Reference proteome</keyword>
<dbReference type="KEGG" id="trs:Terro_2643"/>
<dbReference type="PANTHER" id="PTHR23028">
    <property type="entry name" value="ACETYLTRANSFERASE"/>
    <property type="match status" value="1"/>
</dbReference>
<dbReference type="Proteomes" id="UP000006056">
    <property type="component" value="Chromosome"/>
</dbReference>
<name>I3ZI14_TERRK</name>
<evidence type="ECO:0000313" key="5">
    <source>
        <dbReference type="Proteomes" id="UP000006056"/>
    </source>
</evidence>
<feature type="transmembrane region" description="Helical" evidence="1">
    <location>
        <begin position="53"/>
        <end position="74"/>
    </location>
</feature>
<keyword evidence="1" id="KW-0472">Membrane</keyword>
<feature type="transmembrane region" description="Helical" evidence="1">
    <location>
        <begin position="255"/>
        <end position="274"/>
    </location>
</feature>
<reference evidence="4 5" key="1">
    <citation type="submission" date="2012-06" db="EMBL/GenBank/DDBJ databases">
        <title>Complete genome of Terriglobus roseus DSM 18391.</title>
        <authorList>
            <consortium name="US DOE Joint Genome Institute (JGI-PGF)"/>
            <person name="Lucas S."/>
            <person name="Copeland A."/>
            <person name="Lapidus A."/>
            <person name="Glavina del Rio T."/>
            <person name="Dalin E."/>
            <person name="Tice H."/>
            <person name="Bruce D."/>
            <person name="Goodwin L."/>
            <person name="Pitluck S."/>
            <person name="Peters L."/>
            <person name="Mikhailova N."/>
            <person name="Munk A.C.C."/>
            <person name="Kyrpides N."/>
            <person name="Mavromatis K."/>
            <person name="Ivanova N."/>
            <person name="Brettin T."/>
            <person name="Detter J.C."/>
            <person name="Han C."/>
            <person name="Larimer F."/>
            <person name="Land M."/>
            <person name="Hauser L."/>
            <person name="Markowitz V."/>
            <person name="Cheng J.-F."/>
            <person name="Hugenholtz P."/>
            <person name="Woyke T."/>
            <person name="Wu D."/>
            <person name="Brambilla E."/>
            <person name="Klenk H.-P."/>
            <person name="Eisen J.A."/>
        </authorList>
    </citation>
    <scope>NUCLEOTIDE SEQUENCE [LARGE SCALE GENOMIC DNA]</scope>
    <source>
        <strain evidence="4">DSM 18391</strain>
        <strain evidence="5">DSM 18391 / NRRL B-41598 / KBS 63</strain>
    </source>
</reference>
<dbReference type="KEGG" id="trs:Terro_2279"/>
<gene>
    <name evidence="3" type="ordered locus">Terro_2279</name>
    <name evidence="4" type="ordered locus">Terro_2643</name>
</gene>
<evidence type="ECO:0000313" key="4">
    <source>
        <dbReference type="EMBL" id="AFL88882.1"/>
    </source>
</evidence>
<dbReference type="Pfam" id="PF01757">
    <property type="entry name" value="Acyl_transf_3"/>
    <property type="match status" value="1"/>
</dbReference>
<dbReference type="PATRIC" id="fig|926566.3.peg.2248"/>
<sequence>MKVVAAAGSRGLIQPAPSLRSTVLTVQALRGIAALLVISLHTTTMWFELGRRTLPFIVNGGTGLDIFFVLSGFIMPLSVRRSNSGPADARRFLLRRLERLVPAYWIFTTLKLLKDFFLPGTVKLAVWHTIASYLFLPSRNSLGEVVPLLPPGWTLNMEMLFYLLIALALLFRVRLRYFLPPLLMLGAAGFFLHLPALVPVDTARLPLLLEFLLGMVLAERYRAVALRGAMPCPAWIACAGMLLSTWLMVFTQWGAISYFVFAGPLAFLMVGFAVELERSIGRRIPRLLLLIGDASYSIYLVHWFLVGAVRSIIQLPAFSGVQNFMVPLGLTMALSIVCGIACYHWIESPINRHFHVRRRAATAA</sequence>
<evidence type="ECO:0000256" key="1">
    <source>
        <dbReference type="SAM" id="Phobius"/>
    </source>
</evidence>
<dbReference type="AlphaFoldDB" id="I3ZI14"/>
<keyword evidence="1" id="KW-0812">Transmembrane</keyword>
<evidence type="ECO:0000259" key="2">
    <source>
        <dbReference type="Pfam" id="PF01757"/>
    </source>
</evidence>
<feature type="transmembrane region" description="Helical" evidence="1">
    <location>
        <begin position="148"/>
        <end position="170"/>
    </location>
</feature>
<dbReference type="OrthoDB" id="290051at2"/>
<accession>I3ZI14</accession>
<feature type="transmembrane region" description="Helical" evidence="1">
    <location>
        <begin position="28"/>
        <end position="47"/>
    </location>
</feature>
<feature type="transmembrane region" description="Helical" evidence="1">
    <location>
        <begin position="177"/>
        <end position="196"/>
    </location>
</feature>
<dbReference type="GO" id="GO:0000271">
    <property type="term" value="P:polysaccharide biosynthetic process"/>
    <property type="evidence" value="ECO:0007669"/>
    <property type="project" value="TreeGrafter"/>
</dbReference>
<dbReference type="PANTHER" id="PTHR23028:SF131">
    <property type="entry name" value="BLR2367 PROTEIN"/>
    <property type="match status" value="1"/>
</dbReference>
<keyword evidence="4" id="KW-0808">Transferase</keyword>
<dbReference type="GO" id="GO:0016747">
    <property type="term" value="F:acyltransferase activity, transferring groups other than amino-acyl groups"/>
    <property type="evidence" value="ECO:0007669"/>
    <property type="project" value="InterPro"/>
</dbReference>
<dbReference type="STRING" id="926566.Terro_2279"/>
<dbReference type="eggNOG" id="COG1835">
    <property type="taxonomic scope" value="Bacteria"/>
</dbReference>
<proteinExistence type="predicted"/>
<dbReference type="RefSeq" id="WP_014786112.1">
    <property type="nucleotide sequence ID" value="NC_018014.1"/>
</dbReference>